<dbReference type="Pfam" id="PF06945">
    <property type="entry name" value="DUF1289"/>
    <property type="match status" value="1"/>
</dbReference>
<sequence length="64" mass="7243">MEDVKSPCIQICRADSNGVCFGCRRTNEEVGDWSLYTNEQKKEVLVKASNRRNAPDTQSGGFFR</sequence>
<name>A0A425Y6E0_9BACT</name>
<comment type="caution">
    <text evidence="1">The sequence shown here is derived from an EMBL/GenBank/DDBJ whole genome shotgun (WGS) entry which is preliminary data.</text>
</comment>
<reference evidence="1 2" key="1">
    <citation type="submission" date="2018-07" db="EMBL/GenBank/DDBJ databases">
        <title>Draft genome sequence of Ancylomarina sp. M1P.</title>
        <authorList>
            <person name="Yadav S."/>
            <person name="Villanueva L."/>
            <person name="Damste J.S.S."/>
        </authorList>
    </citation>
    <scope>NUCLEOTIDE SEQUENCE [LARGE SCALE GENOMIC DNA]</scope>
    <source>
        <strain evidence="1 2">M1P</strain>
    </source>
</reference>
<accession>A0A425Y6E0</accession>
<dbReference type="Proteomes" id="UP000285794">
    <property type="component" value="Unassembled WGS sequence"/>
</dbReference>
<dbReference type="EMBL" id="QQWG01000002">
    <property type="protein sequence ID" value="RRG23991.1"/>
    <property type="molecule type" value="Genomic_DNA"/>
</dbReference>
<evidence type="ECO:0000313" key="1">
    <source>
        <dbReference type="EMBL" id="RRG23991.1"/>
    </source>
</evidence>
<proteinExistence type="predicted"/>
<dbReference type="PANTHER" id="PTHR35175:SF2">
    <property type="entry name" value="DUF1289 DOMAIN-CONTAINING PROTEIN"/>
    <property type="match status" value="1"/>
</dbReference>
<evidence type="ECO:0000313" key="2">
    <source>
        <dbReference type="Proteomes" id="UP000285794"/>
    </source>
</evidence>
<dbReference type="PANTHER" id="PTHR35175">
    <property type="entry name" value="DUF1289 DOMAIN-CONTAINING PROTEIN"/>
    <property type="match status" value="1"/>
</dbReference>
<dbReference type="AlphaFoldDB" id="A0A425Y6E0"/>
<dbReference type="RefSeq" id="WP_125029303.1">
    <property type="nucleotide sequence ID" value="NZ_JAPXVP010000002.1"/>
</dbReference>
<organism evidence="1 2">
    <name type="scientific">Ancylomarina euxinus</name>
    <dbReference type="NCBI Taxonomy" id="2283627"/>
    <lineage>
        <taxon>Bacteria</taxon>
        <taxon>Pseudomonadati</taxon>
        <taxon>Bacteroidota</taxon>
        <taxon>Bacteroidia</taxon>
        <taxon>Marinilabiliales</taxon>
        <taxon>Marinifilaceae</taxon>
        <taxon>Ancylomarina</taxon>
    </lineage>
</organism>
<gene>
    <name evidence="1" type="ORF">DWB61_02435</name>
</gene>
<keyword evidence="2" id="KW-1185">Reference proteome</keyword>
<dbReference type="InterPro" id="IPR010710">
    <property type="entry name" value="DUF1289"/>
</dbReference>
<dbReference type="OrthoDB" id="9811423at2"/>
<protein>
    <submittedName>
        <fullName evidence="1">DUF1289 domain-containing protein</fullName>
    </submittedName>
</protein>